<sequence length="156" mass="16822">MSGGDDRYLADEEATLALGQQFAAALDGGLVMHLHGDLGAGKTTFARAFLRALGVGERVKSPTYSLIEGYDIGGRRAFHLDLYRIADPGELEWLGLDSLAEPGAIVLVEWPERGAGALPPVDLALHFRHEGTARAVRVEPVSEAGQRFSERLQGNR</sequence>
<keyword evidence="9" id="KW-0460">Magnesium</keyword>
<gene>
    <name evidence="11" type="primary">tsaE</name>
    <name evidence="11" type="ORF">IM816_04000</name>
</gene>
<dbReference type="Gene3D" id="3.40.50.300">
    <property type="entry name" value="P-loop containing nucleotide triphosphate hydrolases"/>
    <property type="match status" value="1"/>
</dbReference>
<comment type="similarity">
    <text evidence="2">Belongs to the TsaE family.</text>
</comment>
<organism evidence="11 12">
    <name type="scientific">Luteibacter flocculans</name>
    <dbReference type="NCBI Taxonomy" id="2780091"/>
    <lineage>
        <taxon>Bacteria</taxon>
        <taxon>Pseudomonadati</taxon>
        <taxon>Pseudomonadota</taxon>
        <taxon>Gammaproteobacteria</taxon>
        <taxon>Lysobacterales</taxon>
        <taxon>Rhodanobacteraceae</taxon>
        <taxon>Luteibacter</taxon>
    </lineage>
</organism>
<keyword evidence="4" id="KW-0963">Cytoplasm</keyword>
<dbReference type="RefSeq" id="WP_250339863.1">
    <property type="nucleotide sequence ID" value="NZ_CP063231.1"/>
</dbReference>
<dbReference type="PANTHER" id="PTHR33540:SF2">
    <property type="entry name" value="TRNA THREONYLCARBAMOYLADENOSINE BIOSYNTHESIS PROTEIN TSAE"/>
    <property type="match status" value="1"/>
</dbReference>
<accession>A0ABY4T4U5</accession>
<name>A0ABY4T4U5_9GAMM</name>
<keyword evidence="12" id="KW-1185">Reference proteome</keyword>
<keyword evidence="6" id="KW-0479">Metal-binding</keyword>
<evidence type="ECO:0000256" key="8">
    <source>
        <dbReference type="ARBA" id="ARBA00022840"/>
    </source>
</evidence>
<keyword evidence="5" id="KW-0819">tRNA processing</keyword>
<keyword evidence="8" id="KW-0067">ATP-binding</keyword>
<evidence type="ECO:0000256" key="6">
    <source>
        <dbReference type="ARBA" id="ARBA00022723"/>
    </source>
</evidence>
<evidence type="ECO:0000256" key="3">
    <source>
        <dbReference type="ARBA" id="ARBA00019010"/>
    </source>
</evidence>
<proteinExistence type="inferred from homology"/>
<dbReference type="NCBIfam" id="TIGR00150">
    <property type="entry name" value="T6A_YjeE"/>
    <property type="match status" value="1"/>
</dbReference>
<evidence type="ECO:0000256" key="10">
    <source>
        <dbReference type="ARBA" id="ARBA00032441"/>
    </source>
</evidence>
<dbReference type="Pfam" id="PF02367">
    <property type="entry name" value="TsaE"/>
    <property type="match status" value="1"/>
</dbReference>
<evidence type="ECO:0000256" key="9">
    <source>
        <dbReference type="ARBA" id="ARBA00022842"/>
    </source>
</evidence>
<dbReference type="InterPro" id="IPR003442">
    <property type="entry name" value="T6A_TsaE"/>
</dbReference>
<evidence type="ECO:0000313" key="11">
    <source>
        <dbReference type="EMBL" id="URL59284.1"/>
    </source>
</evidence>
<dbReference type="PANTHER" id="PTHR33540">
    <property type="entry name" value="TRNA THREONYLCARBAMOYLADENOSINE BIOSYNTHESIS PROTEIN TSAE"/>
    <property type="match status" value="1"/>
</dbReference>
<protein>
    <recommendedName>
        <fullName evidence="3">tRNA threonylcarbamoyladenosine biosynthesis protein TsaE</fullName>
    </recommendedName>
    <alternativeName>
        <fullName evidence="10">t(6)A37 threonylcarbamoyladenosine biosynthesis protein TsaE</fullName>
    </alternativeName>
</protein>
<evidence type="ECO:0000256" key="1">
    <source>
        <dbReference type="ARBA" id="ARBA00004496"/>
    </source>
</evidence>
<keyword evidence="7" id="KW-0547">Nucleotide-binding</keyword>
<evidence type="ECO:0000313" key="12">
    <source>
        <dbReference type="Proteomes" id="UP001056681"/>
    </source>
</evidence>
<reference evidence="11" key="1">
    <citation type="submission" date="2020-10" db="EMBL/GenBank/DDBJ databases">
        <title>Whole-genome sequence of Luteibacter sp. EIF3.</title>
        <authorList>
            <person name="Friedrich I."/>
            <person name="Hertel R."/>
            <person name="Daniel R."/>
        </authorList>
    </citation>
    <scope>NUCLEOTIDE SEQUENCE</scope>
    <source>
        <strain evidence="11">EIF3</strain>
    </source>
</reference>
<evidence type="ECO:0000256" key="4">
    <source>
        <dbReference type="ARBA" id="ARBA00022490"/>
    </source>
</evidence>
<dbReference type="InterPro" id="IPR027417">
    <property type="entry name" value="P-loop_NTPase"/>
</dbReference>
<comment type="subcellular location">
    <subcellularLocation>
        <location evidence="1">Cytoplasm</location>
    </subcellularLocation>
</comment>
<evidence type="ECO:0000256" key="7">
    <source>
        <dbReference type="ARBA" id="ARBA00022741"/>
    </source>
</evidence>
<evidence type="ECO:0000256" key="5">
    <source>
        <dbReference type="ARBA" id="ARBA00022694"/>
    </source>
</evidence>
<dbReference type="SUPFAM" id="SSF52540">
    <property type="entry name" value="P-loop containing nucleoside triphosphate hydrolases"/>
    <property type="match status" value="1"/>
</dbReference>
<dbReference type="Proteomes" id="UP001056681">
    <property type="component" value="Chromosome"/>
</dbReference>
<dbReference type="EMBL" id="CP063231">
    <property type="protein sequence ID" value="URL59284.1"/>
    <property type="molecule type" value="Genomic_DNA"/>
</dbReference>
<evidence type="ECO:0000256" key="2">
    <source>
        <dbReference type="ARBA" id="ARBA00007599"/>
    </source>
</evidence>